<dbReference type="Proteomes" id="UP001209083">
    <property type="component" value="Chromosome"/>
</dbReference>
<dbReference type="PANTHER" id="PTHR30474">
    <property type="entry name" value="CELL CYCLE PROTEIN"/>
    <property type="match status" value="1"/>
</dbReference>
<organism evidence="8 9">
    <name type="scientific">Saxibacter everestensis</name>
    <dbReference type="NCBI Taxonomy" id="2909229"/>
    <lineage>
        <taxon>Bacteria</taxon>
        <taxon>Bacillati</taxon>
        <taxon>Actinomycetota</taxon>
        <taxon>Actinomycetes</taxon>
        <taxon>Micrococcales</taxon>
        <taxon>Brevibacteriaceae</taxon>
        <taxon>Saxibacter</taxon>
    </lineage>
</organism>
<reference evidence="8 9" key="1">
    <citation type="submission" date="2023-05" db="EMBL/GenBank/DDBJ databases">
        <title>Lithophilousrod everest ZFBP1038 complete genpme.</title>
        <authorList>
            <person name="Tian M."/>
        </authorList>
    </citation>
    <scope>NUCLEOTIDE SEQUENCE [LARGE SCALE GENOMIC DNA]</scope>
    <source>
        <strain evidence="8 9">ZFBP1038</strain>
    </source>
</reference>
<dbReference type="PANTHER" id="PTHR30474:SF3">
    <property type="entry name" value="PEPTIDOGLYCAN GLYCOSYLTRANSFERASE RODA"/>
    <property type="match status" value="1"/>
</dbReference>
<evidence type="ECO:0000256" key="4">
    <source>
        <dbReference type="ARBA" id="ARBA00022989"/>
    </source>
</evidence>
<feature type="transmembrane region" description="Helical" evidence="7">
    <location>
        <begin position="360"/>
        <end position="382"/>
    </location>
</feature>
<dbReference type="EMBL" id="CP090958">
    <property type="protein sequence ID" value="WGW14147.1"/>
    <property type="molecule type" value="Genomic_DNA"/>
</dbReference>
<evidence type="ECO:0000256" key="3">
    <source>
        <dbReference type="ARBA" id="ARBA00022960"/>
    </source>
</evidence>
<feature type="region of interest" description="Disordered" evidence="6">
    <location>
        <begin position="443"/>
        <end position="508"/>
    </location>
</feature>
<keyword evidence="3" id="KW-0133">Cell shape</keyword>
<evidence type="ECO:0000313" key="9">
    <source>
        <dbReference type="Proteomes" id="UP001209083"/>
    </source>
</evidence>
<feature type="transmembrane region" description="Helical" evidence="7">
    <location>
        <begin position="115"/>
        <end position="136"/>
    </location>
</feature>
<comment type="subcellular location">
    <subcellularLocation>
        <location evidence="1">Membrane</location>
        <topology evidence="1">Multi-pass membrane protein</topology>
    </subcellularLocation>
</comment>
<feature type="transmembrane region" description="Helical" evidence="7">
    <location>
        <begin position="50"/>
        <end position="69"/>
    </location>
</feature>
<feature type="transmembrane region" description="Helical" evidence="7">
    <location>
        <begin position="239"/>
        <end position="258"/>
    </location>
</feature>
<evidence type="ECO:0000256" key="7">
    <source>
        <dbReference type="SAM" id="Phobius"/>
    </source>
</evidence>
<evidence type="ECO:0000256" key="2">
    <source>
        <dbReference type="ARBA" id="ARBA00022692"/>
    </source>
</evidence>
<accession>A0ABY8QYP6</accession>
<feature type="transmembrane region" description="Helical" evidence="7">
    <location>
        <begin position="26"/>
        <end position="43"/>
    </location>
</feature>
<sequence length="508" mass="54584">MALIISVGAYALVGIGTEGTVPANVSYYGGWLILLAVLLHIAVRWKAKYADPVIVPIAIMLNGIGIAMIFRIDIAKERFGFEATAAKQLIWMTLGIAVAIGIVMFLRDHRMLRRYTFTSGLAAIVFLLLPLIPGLGKTINGARIWIGVGPLSFQPGEIAKILLAIFFAGYLVSYRDTLSLAGPKFLGLQLPRARDMGPIMIAWLASVGVLVFQRDLGTSLLFFGLFVAMLYVATERKSWIIIGLLLFAGGAVLASQLFTHVGQRIDGWLNALDPEQYNKEFGGSYQLVQGLFGMAHGGLTGTGLGLGRPDIVPFADSDFIIPSLGEELGLVGLFAILMLYVVFVERGLRIALGVRDGFGKLLAAGICFTIGLQCFIVVGGVTRLIPLTGLTTPFLAAGGSSLLANWIIVGLLLRISDNARRPAAEFETGVLRVIPDEERRAAANLEDDTALNDGDTDPRRREEFSDAELAGYQHKAARSQGGRTQGVARPNRRGGSSDDLPTSGGERP</sequence>
<name>A0ABY8QYP6_9MICO</name>
<feature type="transmembrane region" description="Helical" evidence="7">
    <location>
        <begin position="394"/>
        <end position="413"/>
    </location>
</feature>
<feature type="transmembrane region" description="Helical" evidence="7">
    <location>
        <begin position="89"/>
        <end position="106"/>
    </location>
</feature>
<evidence type="ECO:0000256" key="5">
    <source>
        <dbReference type="ARBA" id="ARBA00023136"/>
    </source>
</evidence>
<feature type="transmembrane region" description="Helical" evidence="7">
    <location>
        <begin position="156"/>
        <end position="174"/>
    </location>
</feature>
<evidence type="ECO:0000313" key="8">
    <source>
        <dbReference type="EMBL" id="WGW14147.1"/>
    </source>
</evidence>
<proteinExistence type="predicted"/>
<feature type="transmembrane region" description="Helical" evidence="7">
    <location>
        <begin position="218"/>
        <end position="234"/>
    </location>
</feature>
<dbReference type="InterPro" id="IPR001182">
    <property type="entry name" value="FtsW/RodA"/>
</dbReference>
<keyword evidence="4 7" id="KW-1133">Transmembrane helix</keyword>
<evidence type="ECO:0000256" key="6">
    <source>
        <dbReference type="SAM" id="MobiDB-lite"/>
    </source>
</evidence>
<keyword evidence="2 7" id="KW-0812">Transmembrane</keyword>
<protein>
    <submittedName>
        <fullName evidence="8">FtsW/RodA/SpoVE family cell cycle protein</fullName>
    </submittedName>
</protein>
<feature type="transmembrane region" description="Helical" evidence="7">
    <location>
        <begin position="328"/>
        <end position="348"/>
    </location>
</feature>
<evidence type="ECO:0000256" key="1">
    <source>
        <dbReference type="ARBA" id="ARBA00004141"/>
    </source>
</evidence>
<keyword evidence="9" id="KW-1185">Reference proteome</keyword>
<gene>
    <name evidence="8" type="ORF">LWF01_16905</name>
</gene>
<feature type="transmembrane region" description="Helical" evidence="7">
    <location>
        <begin position="195"/>
        <end position="212"/>
    </location>
</feature>
<dbReference type="Pfam" id="PF01098">
    <property type="entry name" value="FTSW_RODA_SPOVE"/>
    <property type="match status" value="1"/>
</dbReference>
<keyword evidence="5 7" id="KW-0472">Membrane</keyword>